<dbReference type="InterPro" id="IPR051556">
    <property type="entry name" value="N-term/lysine_N-AcTrnsfr"/>
</dbReference>
<dbReference type="Proteomes" id="UP001059844">
    <property type="component" value="Chromosome"/>
</dbReference>
<dbReference type="Gene3D" id="3.40.630.30">
    <property type="match status" value="1"/>
</dbReference>
<dbReference type="InterPro" id="IPR000182">
    <property type="entry name" value="GNAT_dom"/>
</dbReference>
<keyword evidence="5" id="KW-1185">Reference proteome</keyword>
<dbReference type="Pfam" id="PF00583">
    <property type="entry name" value="Acetyltransf_1"/>
    <property type="match status" value="1"/>
</dbReference>
<dbReference type="EMBL" id="CP101751">
    <property type="protein sequence ID" value="UUC46889.1"/>
    <property type="molecule type" value="Genomic_DNA"/>
</dbReference>
<organism evidence="4 5">
    <name type="scientific">Flavobacterium cerinum</name>
    <dbReference type="NCBI Taxonomy" id="2502784"/>
    <lineage>
        <taxon>Bacteria</taxon>
        <taxon>Pseudomonadati</taxon>
        <taxon>Bacteroidota</taxon>
        <taxon>Flavobacteriia</taxon>
        <taxon>Flavobacteriales</taxon>
        <taxon>Flavobacteriaceae</taxon>
        <taxon>Flavobacterium</taxon>
    </lineage>
</organism>
<evidence type="ECO:0000256" key="2">
    <source>
        <dbReference type="ARBA" id="ARBA00023315"/>
    </source>
</evidence>
<protein>
    <submittedName>
        <fullName evidence="4">GNAT family N-acetyltransferase</fullName>
    </submittedName>
</protein>
<gene>
    <name evidence="4" type="ORF">NOX80_06745</name>
</gene>
<evidence type="ECO:0000259" key="3">
    <source>
        <dbReference type="PROSITE" id="PS51186"/>
    </source>
</evidence>
<dbReference type="CDD" id="cd04301">
    <property type="entry name" value="NAT_SF"/>
    <property type="match status" value="1"/>
</dbReference>
<evidence type="ECO:0000256" key="1">
    <source>
        <dbReference type="ARBA" id="ARBA00022679"/>
    </source>
</evidence>
<dbReference type="SUPFAM" id="SSF55729">
    <property type="entry name" value="Acyl-CoA N-acyltransferases (Nat)"/>
    <property type="match status" value="1"/>
</dbReference>
<reference evidence="4" key="1">
    <citation type="submission" date="2022-07" db="EMBL/GenBank/DDBJ databases">
        <title>Isolation, identification, and degradation of a PFOSA degrading strain from sewage treatment plant.</title>
        <authorList>
            <person name="Zhang L."/>
            <person name="Huo Y."/>
        </authorList>
    </citation>
    <scope>NUCLEOTIDE SEQUENCE</scope>
    <source>
        <strain evidence="4">C1</strain>
    </source>
</reference>
<evidence type="ECO:0000313" key="5">
    <source>
        <dbReference type="Proteomes" id="UP001059844"/>
    </source>
</evidence>
<dbReference type="PANTHER" id="PTHR42919">
    <property type="entry name" value="N-ALPHA-ACETYLTRANSFERASE"/>
    <property type="match status" value="1"/>
</dbReference>
<accession>A0ABY5IW52</accession>
<dbReference type="PROSITE" id="PS51186">
    <property type="entry name" value="GNAT"/>
    <property type="match status" value="1"/>
</dbReference>
<evidence type="ECO:0000313" key="4">
    <source>
        <dbReference type="EMBL" id="UUC46889.1"/>
    </source>
</evidence>
<sequence>MEKMRISSVSIADIEILQQIGKDTFFETFSANNSEEDMKKYLENSFSIPKLTAELNNPDSRFFIVWDDVNAVGYLKVNFGQAQTELQDDTAIEIERIYVKSEYHGQKVGQLLYEKALEIAEQEQMKYVWLAVWEENQRATRFYTKNGFVAFDKHIFRLGDEEQTDIMMKKELR</sequence>
<keyword evidence="2" id="KW-0012">Acyltransferase</keyword>
<dbReference type="PANTHER" id="PTHR42919:SF8">
    <property type="entry name" value="N-ALPHA-ACETYLTRANSFERASE 50"/>
    <property type="match status" value="1"/>
</dbReference>
<proteinExistence type="predicted"/>
<feature type="domain" description="N-acetyltransferase" evidence="3">
    <location>
        <begin position="4"/>
        <end position="173"/>
    </location>
</feature>
<dbReference type="InterPro" id="IPR016181">
    <property type="entry name" value="Acyl_CoA_acyltransferase"/>
</dbReference>
<keyword evidence="1" id="KW-0808">Transferase</keyword>
<name>A0ABY5IW52_9FLAO</name>